<proteinExistence type="predicted"/>
<keyword evidence="2" id="KW-1185">Reference proteome</keyword>
<dbReference type="Proteomes" id="UP000253606">
    <property type="component" value="Chromosome"/>
</dbReference>
<organism evidence="1 2">
    <name type="scientific">Acidisarcina polymorpha</name>
    <dbReference type="NCBI Taxonomy" id="2211140"/>
    <lineage>
        <taxon>Bacteria</taxon>
        <taxon>Pseudomonadati</taxon>
        <taxon>Acidobacteriota</taxon>
        <taxon>Terriglobia</taxon>
        <taxon>Terriglobales</taxon>
        <taxon>Acidobacteriaceae</taxon>
        <taxon>Acidisarcina</taxon>
    </lineage>
</organism>
<accession>A0A2Z5G5G0</accession>
<evidence type="ECO:0000313" key="1">
    <source>
        <dbReference type="EMBL" id="AXC13994.1"/>
    </source>
</evidence>
<dbReference type="AlphaFoldDB" id="A0A2Z5G5G0"/>
<evidence type="ECO:0000313" key="2">
    <source>
        <dbReference type="Proteomes" id="UP000253606"/>
    </source>
</evidence>
<dbReference type="KEGG" id="abas:ACPOL_4726"/>
<dbReference type="RefSeq" id="WP_114208870.1">
    <property type="nucleotide sequence ID" value="NZ_CP030840.1"/>
</dbReference>
<gene>
    <name evidence="1" type="ORF">ACPOL_4726</name>
</gene>
<dbReference type="EMBL" id="CP030840">
    <property type="protein sequence ID" value="AXC13994.1"/>
    <property type="molecule type" value="Genomic_DNA"/>
</dbReference>
<sequence length="68" mass="7593">MHGFREERIAIHRLDAEGGSKAPDISSSEPENFLAALRDWLAQAEQLYAPTLTDEPTRLFQAEITALP</sequence>
<protein>
    <submittedName>
        <fullName evidence="1">Uncharacterized protein</fullName>
    </submittedName>
</protein>
<name>A0A2Z5G5G0_9BACT</name>
<reference evidence="1 2" key="1">
    <citation type="journal article" date="2018" name="Front. Microbiol.">
        <title>Hydrolytic Capabilities as a Key to Environmental Success: Chitinolytic and Cellulolytic Acidobacteria From Acidic Sub-arctic Soils and Boreal Peatlands.</title>
        <authorList>
            <person name="Belova S.E."/>
            <person name="Ravin N.V."/>
            <person name="Pankratov T.A."/>
            <person name="Rakitin A.L."/>
            <person name="Ivanova A.A."/>
            <person name="Beletsky A.V."/>
            <person name="Mardanov A.V."/>
            <person name="Sinninghe Damste J.S."/>
            <person name="Dedysh S.N."/>
        </authorList>
    </citation>
    <scope>NUCLEOTIDE SEQUENCE [LARGE SCALE GENOMIC DNA]</scope>
    <source>
        <strain evidence="1 2">SBC82</strain>
    </source>
</reference>